<evidence type="ECO:0000256" key="3">
    <source>
        <dbReference type="ARBA" id="ARBA00023125"/>
    </source>
</evidence>
<feature type="region of interest" description="Disordered" evidence="6">
    <location>
        <begin position="45"/>
        <end position="69"/>
    </location>
</feature>
<keyword evidence="8" id="KW-1185">Reference proteome</keyword>
<dbReference type="InterPro" id="IPR051089">
    <property type="entry name" value="prtT"/>
</dbReference>
<dbReference type="EMBL" id="JAULSN010000002">
    <property type="protein sequence ID" value="KAK3379644.1"/>
    <property type="molecule type" value="Genomic_DNA"/>
</dbReference>
<evidence type="ECO:0000256" key="6">
    <source>
        <dbReference type="SAM" id="MobiDB-lite"/>
    </source>
</evidence>
<dbReference type="PANTHER" id="PTHR31845">
    <property type="entry name" value="FINGER DOMAIN PROTEIN, PUTATIVE-RELATED"/>
    <property type="match status" value="1"/>
</dbReference>
<dbReference type="PANTHER" id="PTHR31845:SF18">
    <property type="entry name" value="ZN(II)2CYS6 TRANSCRIPTION FACTOR (EUROFUNG)"/>
    <property type="match status" value="1"/>
</dbReference>
<feature type="compositionally biased region" description="Polar residues" evidence="6">
    <location>
        <begin position="58"/>
        <end position="68"/>
    </location>
</feature>
<comment type="caution">
    <text evidence="7">The sequence shown here is derived from an EMBL/GenBank/DDBJ whole genome shotgun (WGS) entry which is preliminary data.</text>
</comment>
<evidence type="ECO:0000313" key="7">
    <source>
        <dbReference type="EMBL" id="KAK3379644.1"/>
    </source>
</evidence>
<feature type="compositionally biased region" description="Low complexity" evidence="6">
    <location>
        <begin position="119"/>
        <end position="133"/>
    </location>
</feature>
<feature type="compositionally biased region" description="Polar residues" evidence="6">
    <location>
        <begin position="90"/>
        <end position="102"/>
    </location>
</feature>
<dbReference type="InterPro" id="IPR036864">
    <property type="entry name" value="Zn2-C6_fun-type_DNA-bd_sf"/>
</dbReference>
<reference evidence="7" key="2">
    <citation type="submission" date="2023-06" db="EMBL/GenBank/DDBJ databases">
        <authorList>
            <consortium name="Lawrence Berkeley National Laboratory"/>
            <person name="Haridas S."/>
            <person name="Hensen N."/>
            <person name="Bonometti L."/>
            <person name="Westerberg I."/>
            <person name="Brannstrom I.O."/>
            <person name="Guillou S."/>
            <person name="Cros-Aarteil S."/>
            <person name="Calhoun S."/>
            <person name="Kuo A."/>
            <person name="Mondo S."/>
            <person name="Pangilinan J."/>
            <person name="Riley R."/>
            <person name="Labutti K."/>
            <person name="Andreopoulos B."/>
            <person name="Lipzen A."/>
            <person name="Chen C."/>
            <person name="Yanf M."/>
            <person name="Daum C."/>
            <person name="Ng V."/>
            <person name="Clum A."/>
            <person name="Steindorff A."/>
            <person name="Ohm R."/>
            <person name="Martin F."/>
            <person name="Silar P."/>
            <person name="Natvig D."/>
            <person name="Lalanne C."/>
            <person name="Gautier V."/>
            <person name="Ament-Velasquez S.L."/>
            <person name="Kruys A."/>
            <person name="Hutchinson M.I."/>
            <person name="Powell A.J."/>
            <person name="Barry K."/>
            <person name="Miller A.N."/>
            <person name="Grigoriev I.V."/>
            <person name="Debuchy R."/>
            <person name="Gladieux P."/>
            <person name="Thoren M.H."/>
            <person name="Johannesson H."/>
        </authorList>
    </citation>
    <scope>NUCLEOTIDE SEQUENCE</scope>
    <source>
        <strain evidence="7">CBS 958.72</strain>
    </source>
</reference>
<sequence>MEKRKARDSAPYGKACLNCVKTKCKCIPRTDGNDCERCHRLKKQCHPSDGHRRRTTHNHAGSTSSNTRIAELEDRLSSLVSLLESRGQTVTLTQPEAQTQLEPQARPGTLSALTPARLPRSARQQPSASPRPRQQSRPRPKTCIYGDILGALHVGFGRRSKDDDNNTGNESETGSDCGYDDGQEHDAADGDDSDADTVRPEPQQTSAPFYFSLDPIMNQVDSATGMANNEALQVHTDYAIVDLFRSRFLPQLPFLCMSVDLASQLVVRCERPLLLRAIACVTAPTTLERRTRATELKSMFCEAAFLQRPEAPPAIADQKMDLLLGLLTYIAWGWDHDPAVVRMVAVAATLVGELRLADEPGLRDMHALRHLTSRVSGPTATHITPQAASERQRAMLACFVLSSAVASYYGQPRALAWANSLEEALVAIAAGNECREDAVLVLQVRLQLLADKAGQLHSTEMQMQHGNDVNALLQQVQGLRACVPPDLGHEQGEKNPTSARFTQGPRRNNKIIQITL</sequence>
<feature type="region of interest" description="Disordered" evidence="6">
    <location>
        <begin position="90"/>
        <end position="141"/>
    </location>
</feature>
<dbReference type="GO" id="GO:0005634">
    <property type="term" value="C:nucleus"/>
    <property type="evidence" value="ECO:0007669"/>
    <property type="project" value="UniProtKB-SubCell"/>
</dbReference>
<keyword evidence="3" id="KW-0238">DNA-binding</keyword>
<reference evidence="7" key="1">
    <citation type="journal article" date="2023" name="Mol. Phylogenet. Evol.">
        <title>Genome-scale phylogeny and comparative genomics of the fungal order Sordariales.</title>
        <authorList>
            <person name="Hensen N."/>
            <person name="Bonometti L."/>
            <person name="Westerberg I."/>
            <person name="Brannstrom I.O."/>
            <person name="Guillou S."/>
            <person name="Cros-Aarteil S."/>
            <person name="Calhoun S."/>
            <person name="Haridas S."/>
            <person name="Kuo A."/>
            <person name="Mondo S."/>
            <person name="Pangilinan J."/>
            <person name="Riley R."/>
            <person name="LaButti K."/>
            <person name="Andreopoulos B."/>
            <person name="Lipzen A."/>
            <person name="Chen C."/>
            <person name="Yan M."/>
            <person name="Daum C."/>
            <person name="Ng V."/>
            <person name="Clum A."/>
            <person name="Steindorff A."/>
            <person name="Ohm R.A."/>
            <person name="Martin F."/>
            <person name="Silar P."/>
            <person name="Natvig D.O."/>
            <person name="Lalanne C."/>
            <person name="Gautier V."/>
            <person name="Ament-Velasquez S.L."/>
            <person name="Kruys A."/>
            <person name="Hutchinson M.I."/>
            <person name="Powell A.J."/>
            <person name="Barry K."/>
            <person name="Miller A.N."/>
            <person name="Grigoriev I.V."/>
            <person name="Debuchy R."/>
            <person name="Gladieux P."/>
            <person name="Hiltunen Thoren M."/>
            <person name="Johannesson H."/>
        </authorList>
    </citation>
    <scope>NUCLEOTIDE SEQUENCE</scope>
    <source>
        <strain evidence="7">CBS 958.72</strain>
    </source>
</reference>
<dbReference type="GO" id="GO:0000981">
    <property type="term" value="F:DNA-binding transcription factor activity, RNA polymerase II-specific"/>
    <property type="evidence" value="ECO:0007669"/>
    <property type="project" value="InterPro"/>
</dbReference>
<keyword evidence="5" id="KW-0539">Nucleus</keyword>
<feature type="compositionally biased region" description="Basic residues" evidence="6">
    <location>
        <begin position="45"/>
        <end position="57"/>
    </location>
</feature>
<gene>
    <name evidence="7" type="ORF">B0T24DRAFT_612534</name>
</gene>
<evidence type="ECO:0000313" key="8">
    <source>
        <dbReference type="Proteomes" id="UP001287356"/>
    </source>
</evidence>
<comment type="subcellular location">
    <subcellularLocation>
        <location evidence="1">Nucleus</location>
    </subcellularLocation>
</comment>
<protein>
    <recommendedName>
        <fullName evidence="9">Zn(2)-C6 fungal-type domain-containing protein</fullName>
    </recommendedName>
</protein>
<evidence type="ECO:0000256" key="2">
    <source>
        <dbReference type="ARBA" id="ARBA00023015"/>
    </source>
</evidence>
<dbReference type="GO" id="GO:0000976">
    <property type="term" value="F:transcription cis-regulatory region binding"/>
    <property type="evidence" value="ECO:0007669"/>
    <property type="project" value="TreeGrafter"/>
</dbReference>
<keyword evidence="4" id="KW-0804">Transcription</keyword>
<dbReference type="Gene3D" id="4.10.240.10">
    <property type="entry name" value="Zn(2)-C6 fungal-type DNA-binding domain"/>
    <property type="match status" value="1"/>
</dbReference>
<evidence type="ECO:0000256" key="1">
    <source>
        <dbReference type="ARBA" id="ARBA00004123"/>
    </source>
</evidence>
<proteinExistence type="predicted"/>
<feature type="region of interest" description="Disordered" evidence="6">
    <location>
        <begin position="156"/>
        <end position="211"/>
    </location>
</feature>
<evidence type="ECO:0000256" key="4">
    <source>
        <dbReference type="ARBA" id="ARBA00023163"/>
    </source>
</evidence>
<name>A0AAE0TSC8_9PEZI</name>
<dbReference type="AlphaFoldDB" id="A0AAE0TSC8"/>
<evidence type="ECO:0008006" key="9">
    <source>
        <dbReference type="Google" id="ProtNLM"/>
    </source>
</evidence>
<organism evidence="7 8">
    <name type="scientific">Lasiosphaeria ovina</name>
    <dbReference type="NCBI Taxonomy" id="92902"/>
    <lineage>
        <taxon>Eukaryota</taxon>
        <taxon>Fungi</taxon>
        <taxon>Dikarya</taxon>
        <taxon>Ascomycota</taxon>
        <taxon>Pezizomycotina</taxon>
        <taxon>Sordariomycetes</taxon>
        <taxon>Sordariomycetidae</taxon>
        <taxon>Sordariales</taxon>
        <taxon>Lasiosphaeriaceae</taxon>
        <taxon>Lasiosphaeria</taxon>
    </lineage>
</organism>
<dbReference type="Proteomes" id="UP001287356">
    <property type="component" value="Unassembled WGS sequence"/>
</dbReference>
<keyword evidence="2" id="KW-0805">Transcription regulation</keyword>
<accession>A0AAE0TSC8</accession>
<evidence type="ECO:0000256" key="5">
    <source>
        <dbReference type="ARBA" id="ARBA00023242"/>
    </source>
</evidence>
<dbReference type="GO" id="GO:0008270">
    <property type="term" value="F:zinc ion binding"/>
    <property type="evidence" value="ECO:0007669"/>
    <property type="project" value="InterPro"/>
</dbReference>